<dbReference type="EMBL" id="JAVHNQ010000004">
    <property type="protein sequence ID" value="KAK6349552.1"/>
    <property type="molecule type" value="Genomic_DNA"/>
</dbReference>
<proteinExistence type="predicted"/>
<dbReference type="AlphaFoldDB" id="A0AAV9UYD8"/>
<dbReference type="Proteomes" id="UP001375240">
    <property type="component" value="Unassembled WGS sequence"/>
</dbReference>
<evidence type="ECO:0000256" key="2">
    <source>
        <dbReference type="SAM" id="SignalP"/>
    </source>
</evidence>
<organism evidence="3 4">
    <name type="scientific">Orbilia brochopaga</name>
    <dbReference type="NCBI Taxonomy" id="3140254"/>
    <lineage>
        <taxon>Eukaryota</taxon>
        <taxon>Fungi</taxon>
        <taxon>Dikarya</taxon>
        <taxon>Ascomycota</taxon>
        <taxon>Pezizomycotina</taxon>
        <taxon>Orbiliomycetes</taxon>
        <taxon>Orbiliales</taxon>
        <taxon>Orbiliaceae</taxon>
        <taxon>Orbilia</taxon>
    </lineage>
</organism>
<name>A0AAV9UYD8_9PEZI</name>
<feature type="region of interest" description="Disordered" evidence="1">
    <location>
        <begin position="439"/>
        <end position="518"/>
    </location>
</feature>
<gene>
    <name evidence="3" type="ORF">TWF696_005836</name>
</gene>
<feature type="compositionally biased region" description="Basic and acidic residues" evidence="1">
    <location>
        <begin position="439"/>
        <end position="460"/>
    </location>
</feature>
<feature type="compositionally biased region" description="Basic and acidic residues" evidence="1">
    <location>
        <begin position="506"/>
        <end position="518"/>
    </location>
</feature>
<feature type="chain" id="PRO_5043676226" evidence="2">
    <location>
        <begin position="23"/>
        <end position="518"/>
    </location>
</feature>
<feature type="compositionally biased region" description="Basic residues" evidence="1">
    <location>
        <begin position="142"/>
        <end position="151"/>
    </location>
</feature>
<feature type="compositionally biased region" description="Pro residues" evidence="1">
    <location>
        <begin position="132"/>
        <end position="141"/>
    </location>
</feature>
<evidence type="ECO:0000256" key="1">
    <source>
        <dbReference type="SAM" id="MobiDB-lite"/>
    </source>
</evidence>
<feature type="compositionally biased region" description="Basic and acidic residues" evidence="1">
    <location>
        <begin position="101"/>
        <end position="113"/>
    </location>
</feature>
<sequence length="518" mass="57935">MRLVSLQQLASSLLLVTVAVHALPSKSRPADTAVEKREAEDGLQNAGEVDFVAKRAPTADSPPSAQVTTLPQPVPILENELLKHAKDTGSVVKHGKGVGKRGPDAYAVEKSDKEEYEMLDDDNDYGHRRGDPPAPAPAPAPKPKKSHKHSTRSLDEERTARLEHSAKVRRENIKRLYQDVSAFQEYRNRIPPSAYAADDGSFDHAITHRDTTAADHAKRGQTDPAIASHFQRRRSMLIARLKELGYDPKKMEANTDAGAPEPDSRTKHKRDLATTILERSLSKRYQHPAKLTRRAEPNPKKRDIEVHIGCPSLRLMNSVSLTFFNPDSFKDDMYELRNRCFNCGCKAMDRGWFMIERPDYQCTKQLIQTCYIMGCMCTEQFNADSHFLVGKPNWKEGVTGDRDATFEIDEYDPGTDQLYGDSYAAEAAIHEEILKKKAKRDPVHVARDESLHSAEKRPEPTGDELPEGTKTRILPDAEDIDRDFGKAKKADGPDIGPDDGGWVPVIDKRAGQIKESVD</sequence>
<evidence type="ECO:0000313" key="3">
    <source>
        <dbReference type="EMBL" id="KAK6349552.1"/>
    </source>
</evidence>
<protein>
    <submittedName>
        <fullName evidence="3">Uncharacterized protein</fullName>
    </submittedName>
</protein>
<feature type="region of interest" description="Disordered" evidence="1">
    <location>
        <begin position="87"/>
        <end position="166"/>
    </location>
</feature>
<feature type="compositionally biased region" description="Basic and acidic residues" evidence="1">
    <location>
        <begin position="482"/>
        <end position="492"/>
    </location>
</feature>
<feature type="region of interest" description="Disordered" evidence="1">
    <location>
        <begin position="249"/>
        <end position="271"/>
    </location>
</feature>
<feature type="compositionally biased region" description="Basic and acidic residues" evidence="1">
    <location>
        <begin position="152"/>
        <end position="166"/>
    </location>
</feature>
<evidence type="ECO:0000313" key="4">
    <source>
        <dbReference type="Proteomes" id="UP001375240"/>
    </source>
</evidence>
<reference evidence="3 4" key="1">
    <citation type="submission" date="2019-10" db="EMBL/GenBank/DDBJ databases">
        <authorList>
            <person name="Palmer J.M."/>
        </authorList>
    </citation>
    <scope>NUCLEOTIDE SEQUENCE [LARGE SCALE GENOMIC DNA]</scope>
    <source>
        <strain evidence="3 4">TWF696</strain>
    </source>
</reference>
<feature type="signal peptide" evidence="2">
    <location>
        <begin position="1"/>
        <end position="22"/>
    </location>
</feature>
<feature type="compositionally biased region" description="Acidic residues" evidence="1">
    <location>
        <begin position="114"/>
        <end position="123"/>
    </location>
</feature>
<keyword evidence="4" id="KW-1185">Reference proteome</keyword>
<keyword evidence="2" id="KW-0732">Signal</keyword>
<feature type="region of interest" description="Disordered" evidence="1">
    <location>
        <begin position="25"/>
        <end position="48"/>
    </location>
</feature>
<comment type="caution">
    <text evidence="3">The sequence shown here is derived from an EMBL/GenBank/DDBJ whole genome shotgun (WGS) entry which is preliminary data.</text>
</comment>
<accession>A0AAV9UYD8</accession>